<protein>
    <submittedName>
        <fullName evidence="1">15193_t:CDS:1</fullName>
    </submittedName>
</protein>
<sequence>SFDRRPANSSKESAKAHSLVTSVYLKNLIVLDLLAIKQIYNEHIQKLDAKNNEYIQKLEAKNKVKMKKIYNESKKIYNKSKVEIKKIYNEYIQKLEAKNKEHKEEIVKLIVKQKNDESNFIRCSEEVFKLRKVCNIRSALEYIHDWTQAYI</sequence>
<accession>A0ACA9LYT9</accession>
<name>A0ACA9LYT9_9GLOM</name>
<organism evidence="1 2">
    <name type="scientific">Dentiscutata heterogama</name>
    <dbReference type="NCBI Taxonomy" id="1316150"/>
    <lineage>
        <taxon>Eukaryota</taxon>
        <taxon>Fungi</taxon>
        <taxon>Fungi incertae sedis</taxon>
        <taxon>Mucoromycota</taxon>
        <taxon>Glomeromycotina</taxon>
        <taxon>Glomeromycetes</taxon>
        <taxon>Diversisporales</taxon>
        <taxon>Gigasporaceae</taxon>
        <taxon>Dentiscutata</taxon>
    </lineage>
</organism>
<comment type="caution">
    <text evidence="1">The sequence shown here is derived from an EMBL/GenBank/DDBJ whole genome shotgun (WGS) entry which is preliminary data.</text>
</comment>
<dbReference type="Proteomes" id="UP000789702">
    <property type="component" value="Unassembled WGS sequence"/>
</dbReference>
<proteinExistence type="predicted"/>
<gene>
    <name evidence="1" type="ORF">DHETER_LOCUS5614</name>
</gene>
<keyword evidence="2" id="KW-1185">Reference proteome</keyword>
<reference evidence="1" key="1">
    <citation type="submission" date="2021-06" db="EMBL/GenBank/DDBJ databases">
        <authorList>
            <person name="Kallberg Y."/>
            <person name="Tangrot J."/>
            <person name="Rosling A."/>
        </authorList>
    </citation>
    <scope>NUCLEOTIDE SEQUENCE</scope>
    <source>
        <strain evidence="1">IL203A</strain>
    </source>
</reference>
<evidence type="ECO:0000313" key="1">
    <source>
        <dbReference type="EMBL" id="CAG8560261.1"/>
    </source>
</evidence>
<feature type="non-terminal residue" evidence="1">
    <location>
        <position position="1"/>
    </location>
</feature>
<dbReference type="EMBL" id="CAJVPU010006367">
    <property type="protein sequence ID" value="CAG8560261.1"/>
    <property type="molecule type" value="Genomic_DNA"/>
</dbReference>
<evidence type="ECO:0000313" key="2">
    <source>
        <dbReference type="Proteomes" id="UP000789702"/>
    </source>
</evidence>